<evidence type="ECO:0000313" key="2">
    <source>
        <dbReference type="Proteomes" id="UP000571817"/>
    </source>
</evidence>
<name>A0A853D7Q3_9MICO</name>
<sequence>MTSFDFDFSCAPEQQCLLDACLPAAMFRARKLHLRWRNERQGDFVLRCIIDGNGRRMDLLARVLESDMPLVAEGVLGTGVAPARRRRLGLGFADLYIRGLDTRSDAVVAWRGVQRTSYYFTPYDLSGTNHSMLAARLRITEDVIVHYYFGRVGGPVLLEELHTAAELLLEELVNRRSRRMSFAQLVESARSQGLLDHPKAPVGQCAERDDATLLLALKDLRKNARHRGDLSFEPWLAENWERVTMVLERLVRRVAE</sequence>
<dbReference type="Proteomes" id="UP000571817">
    <property type="component" value="Unassembled WGS sequence"/>
</dbReference>
<gene>
    <name evidence="1" type="ORF">HNR15_000145</name>
</gene>
<keyword evidence="2" id="KW-1185">Reference proteome</keyword>
<dbReference type="AlphaFoldDB" id="A0A853D7Q3"/>
<organism evidence="1 2">
    <name type="scientific">Allobranchiibius huperziae</name>
    <dbReference type="NCBI Taxonomy" id="1874116"/>
    <lineage>
        <taxon>Bacteria</taxon>
        <taxon>Bacillati</taxon>
        <taxon>Actinomycetota</taxon>
        <taxon>Actinomycetes</taxon>
        <taxon>Micrococcales</taxon>
        <taxon>Dermacoccaceae</taxon>
        <taxon>Allobranchiibius</taxon>
    </lineage>
</organism>
<reference evidence="1 2" key="1">
    <citation type="submission" date="2020-07" db="EMBL/GenBank/DDBJ databases">
        <title>Sequencing the genomes of 1000 actinobacteria strains.</title>
        <authorList>
            <person name="Klenk H.-P."/>
        </authorList>
    </citation>
    <scope>NUCLEOTIDE SEQUENCE [LARGE SCALE GENOMIC DNA]</scope>
    <source>
        <strain evidence="1 2">DSM 29531</strain>
    </source>
</reference>
<comment type="caution">
    <text evidence="1">The sequence shown here is derived from an EMBL/GenBank/DDBJ whole genome shotgun (WGS) entry which is preliminary data.</text>
</comment>
<accession>A0A853D7Q3</accession>
<dbReference type="RefSeq" id="WP_179478282.1">
    <property type="nucleotide sequence ID" value="NZ_JACCFW010000001.1"/>
</dbReference>
<proteinExistence type="predicted"/>
<evidence type="ECO:0000313" key="1">
    <source>
        <dbReference type="EMBL" id="NYJ73182.1"/>
    </source>
</evidence>
<dbReference type="EMBL" id="JACCFW010000001">
    <property type="protein sequence ID" value="NYJ73182.1"/>
    <property type="molecule type" value="Genomic_DNA"/>
</dbReference>
<protein>
    <submittedName>
        <fullName evidence="1">Uncharacterized protein</fullName>
    </submittedName>
</protein>